<evidence type="ECO:0000313" key="3">
    <source>
        <dbReference type="Proteomes" id="UP000075391"/>
    </source>
</evidence>
<reference evidence="2 3" key="1">
    <citation type="submission" date="2016-03" db="EMBL/GenBank/DDBJ databases">
        <authorList>
            <person name="Ploux O."/>
        </authorList>
    </citation>
    <scope>NUCLEOTIDE SEQUENCE [LARGE SCALE GENOMIC DNA]</scope>
    <source>
        <strain evidence="2 3">BER2</strain>
    </source>
</reference>
<dbReference type="InterPro" id="IPR012312">
    <property type="entry name" value="Hemerythrin-like"/>
</dbReference>
<dbReference type="EMBL" id="LUKF01000016">
    <property type="protein sequence ID" value="KYG61850.1"/>
    <property type="molecule type" value="Genomic_DNA"/>
</dbReference>
<dbReference type="AlphaFoldDB" id="A0A150WFU9"/>
<comment type="caution">
    <text evidence="2">The sequence shown here is derived from an EMBL/GenBank/DDBJ whole genome shotgun (WGS) entry which is preliminary data.</text>
</comment>
<feature type="domain" description="Hemerythrin-like" evidence="1">
    <location>
        <begin position="17"/>
        <end position="132"/>
    </location>
</feature>
<dbReference type="OrthoDB" id="5292479at2"/>
<dbReference type="Gene3D" id="1.20.120.520">
    <property type="entry name" value="nmb1532 protein domain like"/>
    <property type="match status" value="1"/>
</dbReference>
<name>A0A150WFU9_BDEBC</name>
<organism evidence="2 3">
    <name type="scientific">Bdellovibrio bacteriovorus</name>
    <dbReference type="NCBI Taxonomy" id="959"/>
    <lineage>
        <taxon>Bacteria</taxon>
        <taxon>Pseudomonadati</taxon>
        <taxon>Bdellovibrionota</taxon>
        <taxon>Bdellovibrionia</taxon>
        <taxon>Bdellovibrionales</taxon>
        <taxon>Pseudobdellovibrionaceae</taxon>
        <taxon>Bdellovibrio</taxon>
    </lineage>
</organism>
<gene>
    <name evidence="2" type="ORF">AZI85_06425</name>
</gene>
<accession>A0A150WFU9</accession>
<dbReference type="PANTHER" id="PTHR35585:SF1">
    <property type="entry name" value="HHE DOMAIN PROTEIN (AFU_ORTHOLOGUE AFUA_4G00730)"/>
    <property type="match status" value="1"/>
</dbReference>
<dbReference type="PANTHER" id="PTHR35585">
    <property type="entry name" value="HHE DOMAIN PROTEIN (AFU_ORTHOLOGUE AFUA_4G00730)"/>
    <property type="match status" value="1"/>
</dbReference>
<sequence length="175" mass="20609">MSKKQTKISSGKNSDLDIIEMILEDHKPLKELIEVMKDSEKEFEERQEAFAQFAPLLISHAKPEEQSLYRYMKGDEELREGGFEGDVEHQLADQMVEEIMRTEDEDLWSARVKVLAELVEHHIEEEEEELLPDFRKHSESRDRERLGQLFLELKTKILERGGMDAPHERDSHARH</sequence>
<protein>
    <recommendedName>
        <fullName evidence="1">Hemerythrin-like domain-containing protein</fullName>
    </recommendedName>
</protein>
<evidence type="ECO:0000313" key="2">
    <source>
        <dbReference type="EMBL" id="KYG61850.1"/>
    </source>
</evidence>
<dbReference type="RefSeq" id="WP_063243997.1">
    <property type="nucleotide sequence ID" value="NZ_LUKF01000016.1"/>
</dbReference>
<proteinExistence type="predicted"/>
<dbReference type="Pfam" id="PF01814">
    <property type="entry name" value="Hemerythrin"/>
    <property type="match status" value="1"/>
</dbReference>
<evidence type="ECO:0000259" key="1">
    <source>
        <dbReference type="Pfam" id="PF01814"/>
    </source>
</evidence>
<dbReference type="Proteomes" id="UP000075391">
    <property type="component" value="Unassembled WGS sequence"/>
</dbReference>